<dbReference type="InterPro" id="IPR015424">
    <property type="entry name" value="PyrdxlP-dep_Trfase"/>
</dbReference>
<dbReference type="Pfam" id="PF01041">
    <property type="entry name" value="DegT_DnrJ_EryC1"/>
    <property type="match status" value="1"/>
</dbReference>
<dbReference type="GO" id="GO:0008483">
    <property type="term" value="F:transaminase activity"/>
    <property type="evidence" value="ECO:0007669"/>
    <property type="project" value="TreeGrafter"/>
</dbReference>
<evidence type="ECO:0000313" key="5">
    <source>
        <dbReference type="EMBL" id="KHE91395.1"/>
    </source>
</evidence>
<evidence type="ECO:0000256" key="4">
    <source>
        <dbReference type="RuleBase" id="RU004508"/>
    </source>
</evidence>
<dbReference type="eggNOG" id="COG0399">
    <property type="taxonomic scope" value="Bacteria"/>
</dbReference>
<evidence type="ECO:0000256" key="3">
    <source>
        <dbReference type="PIRSR" id="PIRSR000390-2"/>
    </source>
</evidence>
<feature type="modified residue" description="N6-(pyridoxal phosphate)lysine" evidence="3">
    <location>
        <position position="181"/>
    </location>
</feature>
<dbReference type="GO" id="GO:0000271">
    <property type="term" value="P:polysaccharide biosynthetic process"/>
    <property type="evidence" value="ECO:0007669"/>
    <property type="project" value="TreeGrafter"/>
</dbReference>
<dbReference type="Gene3D" id="3.90.1150.10">
    <property type="entry name" value="Aspartate Aminotransferase, domain 1"/>
    <property type="match status" value="1"/>
</dbReference>
<comment type="caution">
    <text evidence="5">The sequence shown here is derived from an EMBL/GenBank/DDBJ whole genome shotgun (WGS) entry which is preliminary data.</text>
</comment>
<dbReference type="GO" id="GO:0030170">
    <property type="term" value="F:pyridoxal phosphate binding"/>
    <property type="evidence" value="ECO:0007669"/>
    <property type="project" value="TreeGrafter"/>
</dbReference>
<accession>A0A0B0EL57</accession>
<dbReference type="EMBL" id="JRYO01000201">
    <property type="protein sequence ID" value="KHE91395.1"/>
    <property type="molecule type" value="Genomic_DNA"/>
</dbReference>
<dbReference type="AlphaFoldDB" id="A0A0B0EL57"/>
<name>A0A0B0EL57_9BACT</name>
<keyword evidence="5" id="KW-0808">Transferase</keyword>
<dbReference type="PANTHER" id="PTHR30244">
    <property type="entry name" value="TRANSAMINASE"/>
    <property type="match status" value="1"/>
</dbReference>
<keyword evidence="3 4" id="KW-0663">Pyridoxal phosphate</keyword>
<evidence type="ECO:0000256" key="2">
    <source>
        <dbReference type="PIRSR" id="PIRSR000390-1"/>
    </source>
</evidence>
<proteinExistence type="inferred from homology"/>
<dbReference type="SUPFAM" id="SSF53383">
    <property type="entry name" value="PLP-dependent transferases"/>
    <property type="match status" value="1"/>
</dbReference>
<comment type="similarity">
    <text evidence="1 4">Belongs to the DegT/DnrJ/EryC1 family.</text>
</comment>
<dbReference type="Gene3D" id="3.40.640.10">
    <property type="entry name" value="Type I PLP-dependent aspartate aminotransferase-like (Major domain)"/>
    <property type="match status" value="1"/>
</dbReference>
<dbReference type="PANTHER" id="PTHR30244:SF34">
    <property type="entry name" value="DTDP-4-AMINO-4,6-DIDEOXYGALACTOSE TRANSAMINASE"/>
    <property type="match status" value="1"/>
</dbReference>
<dbReference type="CDD" id="cd00616">
    <property type="entry name" value="AHBA_syn"/>
    <property type="match status" value="1"/>
</dbReference>
<protein>
    <submittedName>
        <fullName evidence="5">Arnb transferase</fullName>
    </submittedName>
</protein>
<dbReference type="PATRIC" id="fig|237368.3.peg.3104"/>
<sequence>MIQNFMIPHSRPTLDESDLFSVSEVIRSGRIVQGEVVEKFEKKVAKFIGVDGAVATNTGTSALHLALLAIGIKKGDYVAIPSFVCTALLNAVRYVGAHPTLVDIDPGTYNIDIRDLKKRVKKSTKAIILPHLFGLPADIDETISFGIPVIEDCAQAIGAVYKGGKTGSFGRLSCFSFYATKVLSTGEGGMVVSDSKILLKKIRDFRDYDNKKNYSVRYNYKMTDIQAAMGIAQLKKLHSFLLKRVNIAKKYSSALQEFCNVPSIRYKDRKHIFFRFPIQIQGSVSTALNFFSERGVTCARPVFKPIHKYLQINGFPNTDTIWNNTISIPIYPSLTDKEICKILDVLKLYLKKEGLS</sequence>
<reference evidence="5 6" key="1">
    <citation type="submission" date="2014-10" db="EMBL/GenBank/DDBJ databases">
        <title>Draft genome of anammox bacterium scalindua brodae, obtained using differential coverage binning of sequence data from two enrichment reactors.</title>
        <authorList>
            <person name="Speth D.R."/>
            <person name="Russ L."/>
            <person name="Kartal B."/>
            <person name="Op den Camp H.J."/>
            <person name="Dutilh B.E."/>
            <person name="Jetten M.S."/>
        </authorList>
    </citation>
    <scope>NUCLEOTIDE SEQUENCE [LARGE SCALE GENOMIC DNA]</scope>
    <source>
        <strain evidence="5">RU1</strain>
    </source>
</reference>
<dbReference type="Proteomes" id="UP000030652">
    <property type="component" value="Unassembled WGS sequence"/>
</dbReference>
<evidence type="ECO:0000256" key="1">
    <source>
        <dbReference type="ARBA" id="ARBA00037999"/>
    </source>
</evidence>
<feature type="active site" description="Proton acceptor" evidence="2">
    <location>
        <position position="181"/>
    </location>
</feature>
<gene>
    <name evidence="5" type="primary">arnB_2</name>
    <name evidence="5" type="ORF">SCABRO_02864</name>
</gene>
<evidence type="ECO:0000313" key="6">
    <source>
        <dbReference type="Proteomes" id="UP000030652"/>
    </source>
</evidence>
<dbReference type="InterPro" id="IPR015421">
    <property type="entry name" value="PyrdxlP-dep_Trfase_major"/>
</dbReference>
<dbReference type="InterPro" id="IPR000653">
    <property type="entry name" value="DegT/StrS_aminotransferase"/>
</dbReference>
<dbReference type="PIRSF" id="PIRSF000390">
    <property type="entry name" value="PLP_StrS"/>
    <property type="match status" value="1"/>
</dbReference>
<organism evidence="5 6">
    <name type="scientific">Candidatus Scalindua brodae</name>
    <dbReference type="NCBI Taxonomy" id="237368"/>
    <lineage>
        <taxon>Bacteria</taxon>
        <taxon>Pseudomonadati</taxon>
        <taxon>Planctomycetota</taxon>
        <taxon>Candidatus Brocadiia</taxon>
        <taxon>Candidatus Brocadiales</taxon>
        <taxon>Candidatus Scalinduaceae</taxon>
        <taxon>Candidatus Scalindua</taxon>
    </lineage>
</organism>
<dbReference type="InterPro" id="IPR015422">
    <property type="entry name" value="PyrdxlP-dep_Trfase_small"/>
</dbReference>